<dbReference type="RefSeq" id="WP_343332628.1">
    <property type="nucleotide sequence ID" value="NZ_JAPOHD010000015.1"/>
</dbReference>
<sequence>MDSNIRQKELLFQTEKYIKEHFEGEGSGHDWWHIYRVRNLALKISKQEGGDIFIIEMAALLHDLDDWKLSDETNNSKTKIWLQKMNLPVAEIKKILRIIEQVSFKGAGIETKAISLEAQIVQDADRLDAIGAIGIARTFAYGGHKNRLMYDPAIKPEMHNSFEEYKKTTAPTINHFYEKLLLLKNRLNTQTAIHLAESRHRYMEDFLEHFFKEWDCNF</sequence>
<evidence type="ECO:0000259" key="1">
    <source>
        <dbReference type="SMART" id="SM00471"/>
    </source>
</evidence>
<reference evidence="2" key="1">
    <citation type="submission" date="2022-11" db="EMBL/GenBank/DDBJ databases">
        <title>Marilongibacter aestuarii gen. nov., sp. nov., isolated from tidal flat sediment.</title>
        <authorList>
            <person name="Jiayan W."/>
        </authorList>
    </citation>
    <scope>NUCLEOTIDE SEQUENCE</scope>
    <source>
        <strain evidence="2">Z1-6</strain>
    </source>
</reference>
<dbReference type="InterPro" id="IPR003607">
    <property type="entry name" value="HD/PDEase_dom"/>
</dbReference>
<dbReference type="Gene3D" id="1.10.472.50">
    <property type="entry name" value="HD-domain/PDEase-like"/>
    <property type="match status" value="1"/>
</dbReference>
<dbReference type="InterPro" id="IPR006674">
    <property type="entry name" value="HD_domain"/>
</dbReference>
<comment type="caution">
    <text evidence="2">The sequence shown here is derived from an EMBL/GenBank/DDBJ whole genome shotgun (WGS) entry which is preliminary data.</text>
</comment>
<proteinExistence type="predicted"/>
<dbReference type="PANTHER" id="PTHR33594">
    <property type="entry name" value="SUPERFAMILY HYDROLASE, PUTATIVE (AFU_ORTHOLOGUE AFUA_1G03035)-RELATED"/>
    <property type="match status" value="1"/>
</dbReference>
<evidence type="ECO:0000313" key="2">
    <source>
        <dbReference type="EMBL" id="MCY1720295.1"/>
    </source>
</evidence>
<accession>A0A9X3F4M7</accession>
<keyword evidence="3" id="KW-1185">Reference proteome</keyword>
<protein>
    <submittedName>
        <fullName evidence="2">HD domain-containing protein</fullName>
    </submittedName>
</protein>
<dbReference type="Proteomes" id="UP001145087">
    <property type="component" value="Unassembled WGS sequence"/>
</dbReference>
<organism evidence="2 3">
    <name type="scientific">Draconibacterium aestuarii</name>
    <dbReference type="NCBI Taxonomy" id="2998507"/>
    <lineage>
        <taxon>Bacteria</taxon>
        <taxon>Pseudomonadati</taxon>
        <taxon>Bacteroidota</taxon>
        <taxon>Bacteroidia</taxon>
        <taxon>Marinilabiliales</taxon>
        <taxon>Prolixibacteraceae</taxon>
        <taxon>Draconibacterium</taxon>
    </lineage>
</organism>
<dbReference type="Gene3D" id="1.20.58.1910">
    <property type="match status" value="1"/>
</dbReference>
<dbReference type="Pfam" id="PF01966">
    <property type="entry name" value="HD"/>
    <property type="match status" value="1"/>
</dbReference>
<gene>
    <name evidence="2" type="ORF">OU798_08065</name>
</gene>
<evidence type="ECO:0000313" key="3">
    <source>
        <dbReference type="Proteomes" id="UP001145087"/>
    </source>
</evidence>
<dbReference type="SMART" id="SM00471">
    <property type="entry name" value="HDc"/>
    <property type="match status" value="1"/>
</dbReference>
<dbReference type="SUPFAM" id="SSF109604">
    <property type="entry name" value="HD-domain/PDEase-like"/>
    <property type="match status" value="1"/>
</dbReference>
<dbReference type="CDD" id="cd00077">
    <property type="entry name" value="HDc"/>
    <property type="match status" value="1"/>
</dbReference>
<dbReference type="AlphaFoldDB" id="A0A9X3F4M7"/>
<dbReference type="PANTHER" id="PTHR33594:SF1">
    <property type="entry name" value="HD_PDEASE DOMAIN-CONTAINING PROTEIN"/>
    <property type="match status" value="1"/>
</dbReference>
<name>A0A9X3F4M7_9BACT</name>
<feature type="domain" description="HD/PDEase" evidence="1">
    <location>
        <begin position="26"/>
        <end position="139"/>
    </location>
</feature>
<dbReference type="EMBL" id="JAPOHD010000015">
    <property type="protein sequence ID" value="MCY1720295.1"/>
    <property type="molecule type" value="Genomic_DNA"/>
</dbReference>